<name>A0ABT1BXY9_9BACT</name>
<dbReference type="Proteomes" id="UP001204015">
    <property type="component" value="Unassembled WGS sequence"/>
</dbReference>
<comment type="caution">
    <text evidence="1">The sequence shown here is derived from an EMBL/GenBank/DDBJ whole genome shotgun (WGS) entry which is preliminary data.</text>
</comment>
<reference evidence="1 2" key="1">
    <citation type="submission" date="2022-06" db="EMBL/GenBank/DDBJ databases">
        <title>A taxonomic note on the genus Prevotella: Description of four novel genera and emended description of the genera Hallella and Xylanibacter.</title>
        <authorList>
            <person name="Hitch T.C.A."/>
        </authorList>
    </citation>
    <scope>NUCLEOTIDE SEQUENCE [LARGE SCALE GENOMIC DNA]</scope>
    <source>
        <strain evidence="1 2">DSM 100619</strain>
    </source>
</reference>
<keyword evidence="2" id="KW-1185">Reference proteome</keyword>
<dbReference type="EMBL" id="JAMXLY010000033">
    <property type="protein sequence ID" value="MCO6025947.1"/>
    <property type="molecule type" value="Genomic_DNA"/>
</dbReference>
<accession>A0ABT1BXY9</accession>
<gene>
    <name evidence="1" type="ORF">NG821_08875</name>
</gene>
<proteinExistence type="predicted"/>
<organism evidence="1 2">
    <name type="scientific">Segatella cerevisiae</name>
    <dbReference type="NCBI Taxonomy" id="2053716"/>
    <lineage>
        <taxon>Bacteria</taxon>
        <taxon>Pseudomonadati</taxon>
        <taxon>Bacteroidota</taxon>
        <taxon>Bacteroidia</taxon>
        <taxon>Bacteroidales</taxon>
        <taxon>Prevotellaceae</taxon>
        <taxon>Segatella</taxon>
    </lineage>
</organism>
<dbReference type="RefSeq" id="WP_252761305.1">
    <property type="nucleotide sequence ID" value="NZ_JAMXLY010000033.1"/>
</dbReference>
<evidence type="ECO:0000313" key="1">
    <source>
        <dbReference type="EMBL" id="MCO6025947.1"/>
    </source>
</evidence>
<sequence length="94" mass="10483">MITIDNTAFTSGISFPDILAVQTKAELLQICKKLDLYVSPNLKKDETVHRVAVVMMTNPINILSVLNKQELLIVNFPPILIWPSAESSPRHPNS</sequence>
<protein>
    <submittedName>
        <fullName evidence="1">Uncharacterized protein</fullName>
    </submittedName>
</protein>
<evidence type="ECO:0000313" key="2">
    <source>
        <dbReference type="Proteomes" id="UP001204015"/>
    </source>
</evidence>